<feature type="region of interest" description="Disordered" evidence="1">
    <location>
        <begin position="120"/>
        <end position="164"/>
    </location>
</feature>
<dbReference type="EMBL" id="RZOA01000009">
    <property type="protein sequence ID" value="KAA8823447.1"/>
    <property type="molecule type" value="Genomic_DNA"/>
</dbReference>
<organism evidence="3 4">
    <name type="scientific">Bifidobacterium vespertilionis</name>
    <dbReference type="NCBI Taxonomy" id="2562524"/>
    <lineage>
        <taxon>Bacteria</taxon>
        <taxon>Bacillati</taxon>
        <taxon>Actinomycetota</taxon>
        <taxon>Actinomycetes</taxon>
        <taxon>Bifidobacteriales</taxon>
        <taxon>Bifidobacteriaceae</taxon>
        <taxon>Bifidobacterium</taxon>
    </lineage>
</organism>
<dbReference type="EMBL" id="RZNZ01000010">
    <property type="protein sequence ID" value="KAA8819545.1"/>
    <property type="molecule type" value="Genomic_DNA"/>
</dbReference>
<proteinExistence type="predicted"/>
<evidence type="ECO:0000313" key="4">
    <source>
        <dbReference type="Proteomes" id="UP000345527"/>
    </source>
</evidence>
<evidence type="ECO:0000313" key="5">
    <source>
        <dbReference type="Proteomes" id="UP000374630"/>
    </source>
</evidence>
<dbReference type="AlphaFoldDB" id="A0A5J5DU75"/>
<name>A0A5J5DU75_9BIFI</name>
<dbReference type="Pfam" id="PF14335">
    <property type="entry name" value="DUF4391"/>
    <property type="match status" value="2"/>
</dbReference>
<dbReference type="Proteomes" id="UP000345527">
    <property type="component" value="Unassembled WGS sequence"/>
</dbReference>
<dbReference type="InterPro" id="IPR025503">
    <property type="entry name" value="DUF4391"/>
</dbReference>
<reference evidence="4 5" key="1">
    <citation type="journal article" date="2019" name="Syst. Appl. Microbiol.">
        <title>Characterization of Bifidobacterium species in feaces of the Egyptian fruit bat: Description of B. vespertilionis sp. nov. and B. rousetti sp. nov.</title>
        <authorList>
            <person name="Modesto M."/>
            <person name="Satti M."/>
            <person name="Watanabe K."/>
            <person name="Puglisi E."/>
            <person name="Morelli L."/>
            <person name="Huang C.-H."/>
            <person name="Liou J.-S."/>
            <person name="Miyashita M."/>
            <person name="Tamura T."/>
            <person name="Saito S."/>
            <person name="Mori K."/>
            <person name="Huang L."/>
            <person name="Sciavilla P."/>
            <person name="Sandri C."/>
            <person name="Spiezio C."/>
            <person name="Vitali F."/>
            <person name="Cavalieri D."/>
            <person name="Perpetuini G."/>
            <person name="Tofalo R."/>
            <person name="Bonetti A."/>
            <person name="Arita M."/>
            <person name="Mattarelli P."/>
        </authorList>
    </citation>
    <scope>NUCLEOTIDE SEQUENCE [LARGE SCALE GENOMIC DNA]</scope>
    <source>
        <strain evidence="2 5">RST16</strain>
        <strain evidence="3 4">RST8</strain>
    </source>
</reference>
<gene>
    <name evidence="3" type="ORF">EM848_05770</name>
    <name evidence="2" type="ORF">EMO90_07860</name>
</gene>
<dbReference type="Proteomes" id="UP000374630">
    <property type="component" value="Unassembled WGS sequence"/>
</dbReference>
<accession>A0A5J5DU75</accession>
<evidence type="ECO:0000256" key="1">
    <source>
        <dbReference type="SAM" id="MobiDB-lite"/>
    </source>
</evidence>
<keyword evidence="5" id="KW-1185">Reference proteome</keyword>
<feature type="compositionally biased region" description="Low complexity" evidence="1">
    <location>
        <begin position="129"/>
        <end position="161"/>
    </location>
</feature>
<sequence>MMSVATCGTVSVTALGLPDSIAIPAAKGTLPKAAFVGKSLISAKLKAHLVNDVASITLLGLLRPANAGVADGVRVHEILVLGLRLNGAGAKVPEDVVEHIAAQRKGGILFVCVRDRTDSPAKADAKAGSPAGKPAQSSQSSKPSRSDRPVQSAQPSQPVQPGEQCALAVRRRIPGRAGHVEHFSIYTGEWQDPADMLVELEGTTMDEVWDGLCSQVILGSADHADLDERIARRDLIAALEADEARLAGDHARAKDPAKRNEAFAKLAKVRAQLKQLREQ</sequence>
<comment type="caution">
    <text evidence="3">The sequence shown here is derived from an EMBL/GenBank/DDBJ whole genome shotgun (WGS) entry which is preliminary data.</text>
</comment>
<evidence type="ECO:0000313" key="2">
    <source>
        <dbReference type="EMBL" id="KAA8819545.1"/>
    </source>
</evidence>
<evidence type="ECO:0000313" key="3">
    <source>
        <dbReference type="EMBL" id="KAA8823447.1"/>
    </source>
</evidence>
<dbReference type="OrthoDB" id="3237262at2"/>
<protein>
    <submittedName>
        <fullName evidence="3">DUF4391 family protein</fullName>
    </submittedName>
</protein>